<sequence>MNGLTEQLLEKLNNEGIQFALFIKGKDNAPSNHTEQTDTYFSNGYISAGAEQHVISSLANLVSRMNIRIYSKINQLPNDRLNFRTINLPLNNREIIQKYLINCFKTLRQVPCKMIAKLWIKIIEPGKKTKFPYIKGDSMKPNWWPQNVEHREPDHLQKTDRMYLMCTIVTDVLPQITDDRDILEDIIENTMALGMFKNDKIKKEIILAVFKISRALRRNNVRNDKISSSMEVIDLQSITKKRTLKFQQKGIPSNVSSSSKKKACKQNELMISSPESKQDDSYSNNKIKNKPTPRIEQARSLEPFGHLCDIDDTLQYPSETLNGLVSTPSLLDMLVDNDSDLSEYMLDRKSDGTVSSTTLSSNENIFFHEQFNM</sequence>
<gene>
    <name evidence="3" type="primary">NDAI0J01220</name>
    <name evidence="3" type="ordered locus">NDAI_0J01220</name>
</gene>
<evidence type="ECO:0000313" key="4">
    <source>
        <dbReference type="Proteomes" id="UP000000689"/>
    </source>
</evidence>
<keyword evidence="4" id="KW-1185">Reference proteome</keyword>
<dbReference type="OMA" id="KKTKYPY"/>
<dbReference type="RefSeq" id="XP_003672257.1">
    <property type="nucleotide sequence ID" value="XM_003672209.1"/>
</dbReference>
<accession>G0WGT6</accession>
<dbReference type="InterPro" id="IPR021264">
    <property type="entry name" value="AFUB_079030/YDR124W-like"/>
</dbReference>
<protein>
    <recommendedName>
        <fullName evidence="2">Subtelomeric hrmA-associated cluster protein AFUB-079030/YDR124W-like helical bundle domain-containing protein</fullName>
    </recommendedName>
</protein>
<dbReference type="AlphaFoldDB" id="G0WGT6"/>
<organism evidence="3 4">
    <name type="scientific">Naumovozyma dairenensis (strain ATCC 10597 / BCRC 20456 / CBS 421 / NBRC 0211 / NRRL Y-12639)</name>
    <name type="common">Saccharomyces dairenensis</name>
    <dbReference type="NCBI Taxonomy" id="1071378"/>
    <lineage>
        <taxon>Eukaryota</taxon>
        <taxon>Fungi</taxon>
        <taxon>Dikarya</taxon>
        <taxon>Ascomycota</taxon>
        <taxon>Saccharomycotina</taxon>
        <taxon>Saccharomycetes</taxon>
        <taxon>Saccharomycetales</taxon>
        <taxon>Saccharomycetaceae</taxon>
        <taxon>Naumovozyma</taxon>
    </lineage>
</organism>
<dbReference type="KEGG" id="ndi:NDAI_0J01220"/>
<proteinExistence type="predicted"/>
<evidence type="ECO:0000313" key="3">
    <source>
        <dbReference type="EMBL" id="CCD27014.1"/>
    </source>
</evidence>
<dbReference type="OrthoDB" id="5338458at2759"/>
<dbReference type="PANTHER" id="PTHR36102:SF1">
    <property type="entry name" value="YDR124W-LIKE HELICAL BUNDLE DOMAIN-CONTAINING PROTEIN"/>
    <property type="match status" value="1"/>
</dbReference>
<dbReference type="STRING" id="1071378.G0WGT6"/>
<dbReference type="eggNOG" id="ENOG502S0ES">
    <property type="taxonomic scope" value="Eukaryota"/>
</dbReference>
<dbReference type="Proteomes" id="UP000000689">
    <property type="component" value="Chromosome 10"/>
</dbReference>
<reference evidence="3 4" key="1">
    <citation type="journal article" date="2011" name="Proc. Natl. Acad. Sci. U.S.A.">
        <title>Evolutionary erosion of yeast sex chromosomes by mating-type switching accidents.</title>
        <authorList>
            <person name="Gordon J.L."/>
            <person name="Armisen D."/>
            <person name="Proux-Wera E."/>
            <person name="Oheigeartaigh S.S."/>
            <person name="Byrne K.P."/>
            <person name="Wolfe K.H."/>
        </authorList>
    </citation>
    <scope>NUCLEOTIDE SEQUENCE [LARGE SCALE GENOMIC DNA]</scope>
    <source>
        <strain evidence="4">ATCC 10597 / BCRC 20456 / CBS 421 / NBRC 0211 / NRRL Y-12639</strain>
    </source>
</reference>
<dbReference type="InterPro" id="IPR047092">
    <property type="entry name" value="AFUB_07903/YDR124W-like_hel"/>
</dbReference>
<feature type="region of interest" description="Disordered" evidence="1">
    <location>
        <begin position="249"/>
        <end position="298"/>
    </location>
</feature>
<feature type="compositionally biased region" description="Polar residues" evidence="1">
    <location>
        <begin position="269"/>
        <end position="286"/>
    </location>
</feature>
<evidence type="ECO:0000259" key="2">
    <source>
        <dbReference type="Pfam" id="PF11001"/>
    </source>
</evidence>
<feature type="domain" description="Subtelomeric hrmA-associated cluster protein AFUB-079030/YDR124W-like helical bundle" evidence="2">
    <location>
        <begin position="90"/>
        <end position="214"/>
    </location>
</feature>
<dbReference type="HOGENOM" id="CLU_054253_0_0_1"/>
<evidence type="ECO:0000256" key="1">
    <source>
        <dbReference type="SAM" id="MobiDB-lite"/>
    </source>
</evidence>
<dbReference type="GeneID" id="11494194"/>
<name>G0WGT6_NAUDC</name>
<dbReference type="PANTHER" id="PTHR36102">
    <property type="entry name" value="CHROMOSOME 10, WHOLE GENOME SHOTGUN SEQUENCE"/>
    <property type="match status" value="1"/>
</dbReference>
<dbReference type="EMBL" id="HE580276">
    <property type="protein sequence ID" value="CCD27014.1"/>
    <property type="molecule type" value="Genomic_DNA"/>
</dbReference>
<dbReference type="Pfam" id="PF11001">
    <property type="entry name" value="AFUB_07903_YDR124W_hel"/>
    <property type="match status" value="1"/>
</dbReference>